<name>A0ABT1WEG4_9BURK</name>
<dbReference type="SUPFAM" id="SSF54862">
    <property type="entry name" value="4Fe-4S ferredoxins"/>
    <property type="match status" value="1"/>
</dbReference>
<evidence type="ECO:0000256" key="3">
    <source>
        <dbReference type="ARBA" id="ARBA00023004"/>
    </source>
</evidence>
<dbReference type="Proteomes" id="UP001204142">
    <property type="component" value="Unassembled WGS sequence"/>
</dbReference>
<sequence>MERACRDGLGELFAAVGKSGAEQCLVGCTQEAGVFEAFQAEQSAQPVQFFNLRGAMRGQSAALGDQELAAVVAARSVYESALSIEPVPSVPFKSTGRLAVVCPDAGVAQQVELLAKTLSVDLLIENPQGLSLGADRSMNIQAVSVSAIQGYLGAFQVTVAKSNPVDMELCTRCGACAEACPTQSIDVASLTVRLDTCDRNGACVKACGGFNAISFDDLKSETVRDYDLVIDCSPQGLFSDRQPPLGYWHAGNSPALLTAAMLEAVQTVGEFEKPKFFDYKPGICAHSRSEKSGCSACVQACSTRAISSKGDHIAVNPQLCLGCGACTTVCPTGALQYAYTPVIAMGRALKQAVRAFKAAKGRFLNVVLHGADLPANWLEDARRTGGVTGGDGTASLLPITLHHSASAGPDLWLSALAFGADQVSIVQSPSEHGYYGAALAAQAAWVNEVLTAMGLGARVNVLCIDKAANLFEPAVLPPNPVKPGSFELSGSKRTRLEFALEHLAHGVAFDTSLPIALKTGAPFGAVVVNKDSCSLCMSCTSACPASALVDNPLEPQLRFIERNCVQCGLCVNTCPENAIELLPRLNLSASARDKQILNESRPFHCIRCAKPFGTQHMIDNMIKRISGHSMFAQNTDRLKMCGDCRVSDMFSAKDEMTIFEVKR</sequence>
<feature type="domain" description="4Fe-4S ferredoxin-type" evidence="5">
    <location>
        <begin position="161"/>
        <end position="190"/>
    </location>
</feature>
<keyword evidence="4" id="KW-0411">Iron-sulfur</keyword>
<comment type="caution">
    <text evidence="6">The sequence shown here is derived from an EMBL/GenBank/DDBJ whole genome shotgun (WGS) entry which is preliminary data.</text>
</comment>
<dbReference type="PANTHER" id="PTHR43687:SF4">
    <property type="entry name" value="BLR5484 PROTEIN"/>
    <property type="match status" value="1"/>
</dbReference>
<evidence type="ECO:0000313" key="7">
    <source>
        <dbReference type="Proteomes" id="UP001204142"/>
    </source>
</evidence>
<keyword evidence="2" id="KW-0479">Metal-binding</keyword>
<feature type="domain" description="4Fe-4S ferredoxin-type" evidence="5">
    <location>
        <begin position="555"/>
        <end position="584"/>
    </location>
</feature>
<dbReference type="PANTHER" id="PTHR43687">
    <property type="entry name" value="ADENYLYLSULFATE REDUCTASE, BETA SUBUNIT"/>
    <property type="match status" value="1"/>
</dbReference>
<evidence type="ECO:0000256" key="2">
    <source>
        <dbReference type="ARBA" id="ARBA00022723"/>
    </source>
</evidence>
<evidence type="ECO:0000259" key="5">
    <source>
        <dbReference type="PROSITE" id="PS51379"/>
    </source>
</evidence>
<feature type="domain" description="4Fe-4S ferredoxin-type" evidence="5">
    <location>
        <begin position="311"/>
        <end position="340"/>
    </location>
</feature>
<accession>A0ABT1WEG4</accession>
<dbReference type="Pfam" id="PF12838">
    <property type="entry name" value="Fer4_7"/>
    <property type="match status" value="1"/>
</dbReference>
<dbReference type="Pfam" id="PF00037">
    <property type="entry name" value="Fer4"/>
    <property type="match status" value="1"/>
</dbReference>
<evidence type="ECO:0000313" key="6">
    <source>
        <dbReference type="EMBL" id="MCQ8895905.1"/>
    </source>
</evidence>
<proteinExistence type="predicted"/>
<dbReference type="PROSITE" id="PS00198">
    <property type="entry name" value="4FE4S_FER_1"/>
    <property type="match status" value="3"/>
</dbReference>
<dbReference type="PROSITE" id="PS51379">
    <property type="entry name" value="4FE4S_FER_2"/>
    <property type="match status" value="4"/>
</dbReference>
<evidence type="ECO:0000256" key="1">
    <source>
        <dbReference type="ARBA" id="ARBA00022485"/>
    </source>
</evidence>
<keyword evidence="3" id="KW-0408">Iron</keyword>
<feature type="domain" description="4Fe-4S ferredoxin-type" evidence="5">
    <location>
        <begin position="524"/>
        <end position="553"/>
    </location>
</feature>
<evidence type="ECO:0000256" key="4">
    <source>
        <dbReference type="ARBA" id="ARBA00023014"/>
    </source>
</evidence>
<gene>
    <name evidence="6" type="ORF">NQT62_05565</name>
</gene>
<keyword evidence="7" id="KW-1185">Reference proteome</keyword>
<dbReference type="Pfam" id="PF13187">
    <property type="entry name" value="Fer4_9"/>
    <property type="match status" value="1"/>
</dbReference>
<dbReference type="InterPro" id="IPR017896">
    <property type="entry name" value="4Fe4S_Fe-S-bd"/>
</dbReference>
<reference evidence="6 7" key="1">
    <citation type="submission" date="2022-07" db="EMBL/GenBank/DDBJ databases">
        <authorList>
            <person name="Xamxidin M."/>
            <person name="Wu M."/>
        </authorList>
    </citation>
    <scope>NUCLEOTIDE SEQUENCE [LARGE SCALE GENOMIC DNA]</scope>
    <source>
        <strain evidence="6 7">NBRC 111650</strain>
    </source>
</reference>
<protein>
    <submittedName>
        <fullName evidence="6">4Fe-4S binding protein</fullName>
    </submittedName>
</protein>
<keyword evidence="1" id="KW-0004">4Fe-4S</keyword>
<dbReference type="InterPro" id="IPR050572">
    <property type="entry name" value="Fe-S_Ferredoxin"/>
</dbReference>
<organism evidence="6 7">
    <name type="scientific">Limnobacter humi</name>
    <dbReference type="NCBI Taxonomy" id="1778671"/>
    <lineage>
        <taxon>Bacteria</taxon>
        <taxon>Pseudomonadati</taxon>
        <taxon>Pseudomonadota</taxon>
        <taxon>Betaproteobacteria</taxon>
        <taxon>Burkholderiales</taxon>
        <taxon>Burkholderiaceae</taxon>
        <taxon>Limnobacter</taxon>
    </lineage>
</organism>
<dbReference type="InterPro" id="IPR017900">
    <property type="entry name" value="4Fe4S_Fe_S_CS"/>
</dbReference>
<dbReference type="EMBL" id="JANIGO010000002">
    <property type="protein sequence ID" value="MCQ8895905.1"/>
    <property type="molecule type" value="Genomic_DNA"/>
</dbReference>
<dbReference type="Gene3D" id="3.30.70.20">
    <property type="match status" value="3"/>
</dbReference>